<evidence type="ECO:0000256" key="2">
    <source>
        <dbReference type="SAM" id="Phobius"/>
    </source>
</evidence>
<evidence type="ECO:0000313" key="3">
    <source>
        <dbReference type="EMBL" id="NJP42054.1"/>
    </source>
</evidence>
<feature type="compositionally biased region" description="Low complexity" evidence="1">
    <location>
        <begin position="66"/>
        <end position="99"/>
    </location>
</feature>
<feature type="compositionally biased region" description="Pro residues" evidence="1">
    <location>
        <begin position="44"/>
        <end position="53"/>
    </location>
</feature>
<feature type="transmembrane region" description="Helical" evidence="2">
    <location>
        <begin position="114"/>
        <end position="133"/>
    </location>
</feature>
<feature type="compositionally biased region" description="Low complexity" evidence="1">
    <location>
        <begin position="11"/>
        <end position="23"/>
    </location>
</feature>
<dbReference type="RefSeq" id="WP_167980913.1">
    <property type="nucleotide sequence ID" value="NZ_JAATEJ010000001.1"/>
</dbReference>
<keyword evidence="2" id="KW-1133">Transmembrane helix</keyword>
<evidence type="ECO:0000256" key="1">
    <source>
        <dbReference type="SAM" id="MobiDB-lite"/>
    </source>
</evidence>
<name>A0ABX0ZIN8_9ACTN</name>
<feature type="compositionally biased region" description="Low complexity" evidence="1">
    <location>
        <begin position="30"/>
        <end position="43"/>
    </location>
</feature>
<evidence type="ECO:0000313" key="4">
    <source>
        <dbReference type="Proteomes" id="UP000734511"/>
    </source>
</evidence>
<keyword evidence="2" id="KW-0812">Transmembrane</keyword>
<feature type="region of interest" description="Disordered" evidence="1">
    <location>
        <begin position="1"/>
        <end position="108"/>
    </location>
</feature>
<organism evidence="3 4">
    <name type="scientific">Actinacidiphila epipremni</name>
    <dbReference type="NCBI Taxonomy" id="2053013"/>
    <lineage>
        <taxon>Bacteria</taxon>
        <taxon>Bacillati</taxon>
        <taxon>Actinomycetota</taxon>
        <taxon>Actinomycetes</taxon>
        <taxon>Kitasatosporales</taxon>
        <taxon>Streptomycetaceae</taxon>
        <taxon>Actinacidiphila</taxon>
    </lineage>
</organism>
<comment type="caution">
    <text evidence="3">The sequence shown here is derived from an EMBL/GenBank/DDBJ whole genome shotgun (WGS) entry which is preliminary data.</text>
</comment>
<dbReference type="Proteomes" id="UP000734511">
    <property type="component" value="Unassembled WGS sequence"/>
</dbReference>
<reference evidence="3 4" key="1">
    <citation type="submission" date="2020-03" db="EMBL/GenBank/DDBJ databases">
        <title>WGS of actinomycetes isolated from Thailand.</title>
        <authorList>
            <person name="Thawai C."/>
        </authorList>
    </citation>
    <scope>NUCLEOTIDE SEQUENCE [LARGE SCALE GENOMIC DNA]</scope>
    <source>
        <strain evidence="3 4">PRB2-1</strain>
    </source>
</reference>
<proteinExistence type="predicted"/>
<sequence>MSNNQPPPNPYGQQPPQNPYGQPQQGGYGQPQPGYGYPQQGQQPPTPPAPPAQPGYGQPQQGGYGQPQPGYGYPQQGQQPPAPPAYGQVPQQGYGYGQPPAGPQQGGNGKRTGIIVGVVVALVAVGAGIFFVTKGSGDSGGLKNDGKKYKLVTPDTVATDFKKSTDEDSDDDGFDDDDLALMKSLGMTDPTAVQGGYVKGSLAGGGTLLEFSGAYGSIKDPKKLADGMMSDMRKHVADDDGDEDTKTELVGDVQTMHPAGADDAVVECQQAKITDTSSDSDTSGKATNVTICLWADYTTLGAIIPIDASAILGGGGGQAMSTQDASDLLSKVRKDVRVPLS</sequence>
<protein>
    <submittedName>
        <fullName evidence="3">Uncharacterized protein</fullName>
    </submittedName>
</protein>
<keyword evidence="4" id="KW-1185">Reference proteome</keyword>
<accession>A0ABX0ZIN8</accession>
<keyword evidence="2" id="KW-0472">Membrane</keyword>
<feature type="compositionally biased region" description="Pro residues" evidence="1">
    <location>
        <begin position="1"/>
        <end position="10"/>
    </location>
</feature>
<gene>
    <name evidence="3" type="ORF">HCN08_01275</name>
</gene>
<dbReference type="EMBL" id="JAATEJ010000001">
    <property type="protein sequence ID" value="NJP42054.1"/>
    <property type="molecule type" value="Genomic_DNA"/>
</dbReference>